<keyword evidence="2" id="KW-1185">Reference proteome</keyword>
<organism evidence="1 2">
    <name type="scientific">Hevea brasiliensis</name>
    <name type="common">Para rubber tree</name>
    <name type="synonym">Siphonia brasiliensis</name>
    <dbReference type="NCBI Taxonomy" id="3981"/>
    <lineage>
        <taxon>Eukaryota</taxon>
        <taxon>Viridiplantae</taxon>
        <taxon>Streptophyta</taxon>
        <taxon>Embryophyta</taxon>
        <taxon>Tracheophyta</taxon>
        <taxon>Spermatophyta</taxon>
        <taxon>Magnoliopsida</taxon>
        <taxon>eudicotyledons</taxon>
        <taxon>Gunneridae</taxon>
        <taxon>Pentapetalae</taxon>
        <taxon>rosids</taxon>
        <taxon>fabids</taxon>
        <taxon>Malpighiales</taxon>
        <taxon>Euphorbiaceae</taxon>
        <taxon>Crotonoideae</taxon>
        <taxon>Micrandreae</taxon>
        <taxon>Hevea</taxon>
    </lineage>
</organism>
<dbReference type="Proteomes" id="UP000467840">
    <property type="component" value="Chromosome 1"/>
</dbReference>
<dbReference type="AlphaFoldDB" id="A0A6A6LBS2"/>
<name>A0A6A6LBS2_HEVBR</name>
<sequence>MKNQTNKGRTIGNFLLEIGYVKLQPNRQLSICRKNQKFQAKYFGPYQLKSASASILSSTSLPSISHIKDAYSQAIPDRRMMQRHNAAATQILVHWKGLSPADASREYADEMRARFPSFFLEDKES</sequence>
<proteinExistence type="predicted"/>
<reference evidence="1 2" key="1">
    <citation type="journal article" date="2020" name="Mol. Plant">
        <title>The Chromosome-Based Rubber Tree Genome Provides New Insights into Spurge Genome Evolution and Rubber Biosynthesis.</title>
        <authorList>
            <person name="Liu J."/>
            <person name="Shi C."/>
            <person name="Shi C.C."/>
            <person name="Li W."/>
            <person name="Zhang Q.J."/>
            <person name="Zhang Y."/>
            <person name="Li K."/>
            <person name="Lu H.F."/>
            <person name="Shi C."/>
            <person name="Zhu S.T."/>
            <person name="Xiao Z.Y."/>
            <person name="Nan H."/>
            <person name="Yue Y."/>
            <person name="Zhu X.G."/>
            <person name="Wu Y."/>
            <person name="Hong X.N."/>
            <person name="Fan G.Y."/>
            <person name="Tong Y."/>
            <person name="Zhang D."/>
            <person name="Mao C.L."/>
            <person name="Liu Y.L."/>
            <person name="Hao S.J."/>
            <person name="Liu W.Q."/>
            <person name="Lv M.Q."/>
            <person name="Zhang H.B."/>
            <person name="Liu Y."/>
            <person name="Hu-Tang G.R."/>
            <person name="Wang J.P."/>
            <person name="Wang J.H."/>
            <person name="Sun Y.H."/>
            <person name="Ni S.B."/>
            <person name="Chen W.B."/>
            <person name="Zhang X.C."/>
            <person name="Jiao Y.N."/>
            <person name="Eichler E.E."/>
            <person name="Li G.H."/>
            <person name="Liu X."/>
            <person name="Gao L.Z."/>
        </authorList>
    </citation>
    <scope>NUCLEOTIDE SEQUENCE [LARGE SCALE GENOMIC DNA]</scope>
    <source>
        <strain evidence="2">cv. GT1</strain>
        <tissue evidence="1">Leaf</tissue>
    </source>
</reference>
<evidence type="ECO:0000313" key="1">
    <source>
        <dbReference type="EMBL" id="KAF2298891.1"/>
    </source>
</evidence>
<comment type="caution">
    <text evidence="1">The sequence shown here is derived from an EMBL/GenBank/DDBJ whole genome shotgun (WGS) entry which is preliminary data.</text>
</comment>
<evidence type="ECO:0000313" key="2">
    <source>
        <dbReference type="Proteomes" id="UP000467840"/>
    </source>
</evidence>
<dbReference type="EMBL" id="JAAGAX010000011">
    <property type="protein sequence ID" value="KAF2298891.1"/>
    <property type="molecule type" value="Genomic_DNA"/>
</dbReference>
<gene>
    <name evidence="1" type="ORF">GH714_028685</name>
</gene>
<evidence type="ECO:0008006" key="3">
    <source>
        <dbReference type="Google" id="ProtNLM"/>
    </source>
</evidence>
<protein>
    <recommendedName>
        <fullName evidence="3">Chromo domain-containing protein</fullName>
    </recommendedName>
</protein>
<accession>A0A6A6LBS2</accession>